<sequence length="397" mass="42640">MTVTDTTVNALGTDPLPAVDTSPAALAALTTQLAATAEEIDRAAEFPWKPIQKVHDAGILTLGIAPRYGGRELSTTESARVLQALGQGDPSVALLTAMTVFQHLSQARRAWWPEYLYRKVVADSLERPVLINAIRAEPELGAPARGGLPATKVKRTAHGWLLNGHKGYGTGSEGLAYHAVWAATEDDEPLLGHVIVPGDDPGIEIVRTWDHFGLRASSTHDVIYRDVEVPYEHFRGVTAAQAKEEAAAFSGPGLAVSALYLGVARAAQEFFLRFAHERIPTTLGRPIATTERIQTIAGEIEAQLVQAEEIVYGLAARIDAGDEDALKRALIAKLLATRSAVTAVQTAVTSLGNAGLTRHHPLERHLRDVQCSRVHPPQDDAALIAFGRQALARVAPH</sequence>
<protein>
    <submittedName>
        <fullName evidence="10">Acyl-CoA dehydrogenase</fullName>
    </submittedName>
</protein>
<dbReference type="CDD" id="cd00567">
    <property type="entry name" value="ACAD"/>
    <property type="match status" value="1"/>
</dbReference>
<dbReference type="PANTHER" id="PTHR43884">
    <property type="entry name" value="ACYL-COA DEHYDROGENASE"/>
    <property type="match status" value="1"/>
</dbReference>
<feature type="domain" description="Acyl-CoA oxidase/dehydrogenase middle" evidence="8">
    <location>
        <begin position="136"/>
        <end position="227"/>
    </location>
</feature>
<dbReference type="Proteomes" id="UP000305778">
    <property type="component" value="Unassembled WGS sequence"/>
</dbReference>
<proteinExistence type="inferred from homology"/>
<dbReference type="InterPro" id="IPR013786">
    <property type="entry name" value="AcylCoA_DH/ox_N"/>
</dbReference>
<evidence type="ECO:0000259" key="9">
    <source>
        <dbReference type="Pfam" id="PF02771"/>
    </source>
</evidence>
<comment type="cofactor">
    <cofactor evidence="1 6">
        <name>FAD</name>
        <dbReference type="ChEBI" id="CHEBI:57692"/>
    </cofactor>
</comment>
<dbReference type="Gene3D" id="1.20.140.10">
    <property type="entry name" value="Butyryl-CoA Dehydrogenase, subunit A, domain 3"/>
    <property type="match status" value="1"/>
</dbReference>
<dbReference type="Gene3D" id="1.10.540.10">
    <property type="entry name" value="Acyl-CoA dehydrogenase/oxidase, N-terminal domain"/>
    <property type="match status" value="1"/>
</dbReference>
<evidence type="ECO:0000256" key="3">
    <source>
        <dbReference type="ARBA" id="ARBA00022630"/>
    </source>
</evidence>
<dbReference type="GO" id="GO:0003995">
    <property type="term" value="F:acyl-CoA dehydrogenase activity"/>
    <property type="evidence" value="ECO:0007669"/>
    <property type="project" value="TreeGrafter"/>
</dbReference>
<gene>
    <name evidence="10" type="ORF">FCI23_48725</name>
</gene>
<dbReference type="InterPro" id="IPR009075">
    <property type="entry name" value="AcylCo_DH/oxidase_C"/>
</dbReference>
<dbReference type="PANTHER" id="PTHR43884:SF25">
    <property type="entry name" value="ACYL-COA DEHYDROGENASE YDBM-RELATED"/>
    <property type="match status" value="1"/>
</dbReference>
<dbReference type="Pfam" id="PF00441">
    <property type="entry name" value="Acyl-CoA_dh_1"/>
    <property type="match status" value="1"/>
</dbReference>
<dbReference type="Pfam" id="PF02770">
    <property type="entry name" value="Acyl-CoA_dh_M"/>
    <property type="match status" value="1"/>
</dbReference>
<evidence type="ECO:0000256" key="4">
    <source>
        <dbReference type="ARBA" id="ARBA00022827"/>
    </source>
</evidence>
<dbReference type="AlphaFoldDB" id="A0A4U0RS81"/>
<dbReference type="Gene3D" id="2.40.110.10">
    <property type="entry name" value="Butyryl-CoA Dehydrogenase, subunit A, domain 2"/>
    <property type="match status" value="1"/>
</dbReference>
<dbReference type="SUPFAM" id="SSF56645">
    <property type="entry name" value="Acyl-CoA dehydrogenase NM domain-like"/>
    <property type="match status" value="1"/>
</dbReference>
<dbReference type="InterPro" id="IPR046373">
    <property type="entry name" value="Acyl-CoA_Oxase/DH_mid-dom_sf"/>
</dbReference>
<evidence type="ECO:0000259" key="8">
    <source>
        <dbReference type="Pfam" id="PF02770"/>
    </source>
</evidence>
<feature type="domain" description="Acyl-CoA dehydrogenase/oxidase N-terminal" evidence="9">
    <location>
        <begin position="29"/>
        <end position="98"/>
    </location>
</feature>
<comment type="caution">
    <text evidence="10">The sequence shown here is derived from an EMBL/GenBank/DDBJ whole genome shotgun (WGS) entry which is preliminary data.</text>
</comment>
<evidence type="ECO:0000313" key="10">
    <source>
        <dbReference type="EMBL" id="TJZ98252.1"/>
    </source>
</evidence>
<dbReference type="PIRSF" id="PIRSF016578">
    <property type="entry name" value="HsaA"/>
    <property type="match status" value="1"/>
</dbReference>
<dbReference type="OrthoDB" id="2986495at2"/>
<name>A0A4U0RS81_9ACTN</name>
<evidence type="ECO:0000256" key="5">
    <source>
        <dbReference type="ARBA" id="ARBA00023002"/>
    </source>
</evidence>
<evidence type="ECO:0000256" key="1">
    <source>
        <dbReference type="ARBA" id="ARBA00001974"/>
    </source>
</evidence>
<organism evidence="10 11">
    <name type="scientific">Actinacidiphila oryziradicis</name>
    <dbReference type="NCBI Taxonomy" id="2571141"/>
    <lineage>
        <taxon>Bacteria</taxon>
        <taxon>Bacillati</taxon>
        <taxon>Actinomycetota</taxon>
        <taxon>Actinomycetes</taxon>
        <taxon>Kitasatosporales</taxon>
        <taxon>Streptomycetaceae</taxon>
        <taxon>Actinacidiphila</taxon>
    </lineage>
</organism>
<dbReference type="InterPro" id="IPR037069">
    <property type="entry name" value="AcylCoA_DH/ox_N_sf"/>
</dbReference>
<dbReference type="EMBL" id="SUMC01000133">
    <property type="protein sequence ID" value="TJZ98252.1"/>
    <property type="molecule type" value="Genomic_DNA"/>
</dbReference>
<evidence type="ECO:0000256" key="2">
    <source>
        <dbReference type="ARBA" id="ARBA00009347"/>
    </source>
</evidence>
<dbReference type="InterPro" id="IPR036250">
    <property type="entry name" value="AcylCo_DH-like_C"/>
</dbReference>
<evidence type="ECO:0000259" key="7">
    <source>
        <dbReference type="Pfam" id="PF00441"/>
    </source>
</evidence>
<feature type="domain" description="Acyl-CoA dehydrogenase/oxidase C-terminal" evidence="7">
    <location>
        <begin position="255"/>
        <end position="373"/>
    </location>
</feature>
<keyword evidence="4 6" id="KW-0274">FAD</keyword>
<reference evidence="10 11" key="1">
    <citation type="submission" date="2019-04" db="EMBL/GenBank/DDBJ databases">
        <title>Streptomyces oryziradicis sp. nov., a novel actinomycete isolated from rhizosphere soil of rice (Oryza sativa L.).</title>
        <authorList>
            <person name="Li C."/>
        </authorList>
    </citation>
    <scope>NUCLEOTIDE SEQUENCE [LARGE SCALE GENOMIC DNA]</scope>
    <source>
        <strain evidence="10 11">NEAU-C40</strain>
    </source>
</reference>
<evidence type="ECO:0000256" key="6">
    <source>
        <dbReference type="RuleBase" id="RU362125"/>
    </source>
</evidence>
<dbReference type="GO" id="GO:0050660">
    <property type="term" value="F:flavin adenine dinucleotide binding"/>
    <property type="evidence" value="ECO:0007669"/>
    <property type="project" value="InterPro"/>
</dbReference>
<keyword evidence="3 6" id="KW-0285">Flavoprotein</keyword>
<evidence type="ECO:0000313" key="11">
    <source>
        <dbReference type="Proteomes" id="UP000305778"/>
    </source>
</evidence>
<dbReference type="InterPro" id="IPR009100">
    <property type="entry name" value="AcylCoA_DH/oxidase_NM_dom_sf"/>
</dbReference>
<dbReference type="Pfam" id="PF02771">
    <property type="entry name" value="Acyl-CoA_dh_N"/>
    <property type="match status" value="1"/>
</dbReference>
<keyword evidence="5 6" id="KW-0560">Oxidoreductase</keyword>
<dbReference type="InterPro" id="IPR006091">
    <property type="entry name" value="Acyl-CoA_Oxase/DH_mid-dom"/>
</dbReference>
<keyword evidence="11" id="KW-1185">Reference proteome</keyword>
<comment type="similarity">
    <text evidence="2 6">Belongs to the acyl-CoA dehydrogenase family.</text>
</comment>
<accession>A0A4U0RS81</accession>
<dbReference type="SUPFAM" id="SSF47203">
    <property type="entry name" value="Acyl-CoA dehydrogenase C-terminal domain-like"/>
    <property type="match status" value="1"/>
</dbReference>